<dbReference type="Proteomes" id="UP000192847">
    <property type="component" value="Unassembled WGS sequence"/>
</dbReference>
<gene>
    <name evidence="1" type="ORF">BST46_22360</name>
</gene>
<keyword evidence="2" id="KW-1185">Reference proteome</keyword>
<comment type="caution">
    <text evidence="1">The sequence shown here is derived from an EMBL/GenBank/DDBJ whole genome shotgun (WGS) entry which is preliminary data.</text>
</comment>
<evidence type="ECO:0008006" key="3">
    <source>
        <dbReference type="Google" id="ProtNLM"/>
    </source>
</evidence>
<protein>
    <recommendedName>
        <fullName evidence="3">DUF3800 domain-containing protein</fullName>
    </recommendedName>
</protein>
<evidence type="ECO:0000313" key="2">
    <source>
        <dbReference type="Proteomes" id="UP000192847"/>
    </source>
</evidence>
<organism evidence="1 2">
    <name type="scientific">Mycobacterium timonense</name>
    <dbReference type="NCBI Taxonomy" id="701043"/>
    <lineage>
        <taxon>Bacteria</taxon>
        <taxon>Bacillati</taxon>
        <taxon>Actinomycetota</taxon>
        <taxon>Actinomycetes</taxon>
        <taxon>Mycobacteriales</taxon>
        <taxon>Mycobacteriaceae</taxon>
        <taxon>Mycobacterium</taxon>
        <taxon>Mycobacterium avium complex (MAC)</taxon>
    </lineage>
</organism>
<proteinExistence type="predicted"/>
<name>A0ABX3TG99_9MYCO</name>
<accession>A0ABX3TG99</accession>
<reference evidence="1 2" key="1">
    <citation type="submission" date="2017-02" db="EMBL/GenBank/DDBJ databases">
        <title>The new phylogeny of genus Mycobacterium.</title>
        <authorList>
            <person name="Tortoli E."/>
            <person name="Trovato A."/>
            <person name="Cirillo D.M."/>
        </authorList>
    </citation>
    <scope>NUCLEOTIDE SEQUENCE [LARGE SCALE GENOMIC DNA]</scope>
    <source>
        <strain evidence="1 2">CCUG 56329</strain>
    </source>
</reference>
<sequence length="225" mass="24743">MSRGGWVQQSGASASLAEAYRRTPGGYIAFLDESFELEGDRKTFYLLSAVVTHRDQIEALREGLGAVVGGSYWHTTESLLTDAGRKRAIEVAEYLGDEDGTEVCIVSCKMPLGDAGADAARQACFQQVAGNLCGGAHPLAGAVHLMVLEQRETQHERSYDAKIVKDLRSTNVICRQCQLRQASPRDEHLLWLPDLVSSAVRRNITHQERDILDPIAHIVKLLDCP</sequence>
<evidence type="ECO:0000313" key="1">
    <source>
        <dbReference type="EMBL" id="ORB77844.1"/>
    </source>
</evidence>
<dbReference type="EMBL" id="MVIL01000111">
    <property type="protein sequence ID" value="ORB77844.1"/>
    <property type="molecule type" value="Genomic_DNA"/>
</dbReference>
<dbReference type="RefSeq" id="WP_062906268.1">
    <property type="nucleotide sequence ID" value="NZ_MVIL01000111.1"/>
</dbReference>